<dbReference type="InterPro" id="IPR023346">
    <property type="entry name" value="Lysozyme-like_dom_sf"/>
</dbReference>
<proteinExistence type="inferred from homology"/>
<dbReference type="SUPFAM" id="SSF53955">
    <property type="entry name" value="Lysozyme-like"/>
    <property type="match status" value="1"/>
</dbReference>
<feature type="compositionally biased region" description="Low complexity" evidence="3">
    <location>
        <begin position="121"/>
        <end position="173"/>
    </location>
</feature>
<dbReference type="CDD" id="cd00118">
    <property type="entry name" value="LysM"/>
    <property type="match status" value="1"/>
</dbReference>
<feature type="domain" description="LysM" evidence="5">
    <location>
        <begin position="275"/>
        <end position="324"/>
    </location>
</feature>
<keyword evidence="2" id="KW-0378">Hydrolase</keyword>
<protein>
    <submittedName>
        <fullName evidence="6">Transglycosylase-like domain-containing protein</fullName>
    </submittedName>
</protein>
<evidence type="ECO:0000256" key="2">
    <source>
        <dbReference type="ARBA" id="ARBA00022801"/>
    </source>
</evidence>
<evidence type="ECO:0000313" key="6">
    <source>
        <dbReference type="EMBL" id="CAG7637018.1"/>
    </source>
</evidence>
<keyword evidence="7" id="KW-1185">Reference proteome</keyword>
<reference evidence="6" key="1">
    <citation type="submission" date="2021-06" db="EMBL/GenBank/DDBJ databases">
        <authorList>
            <person name="Arsene-Ploetze F."/>
        </authorList>
    </citation>
    <scope>NUCLEOTIDE SEQUENCE</scope>
    <source>
        <strain evidence="6">SBRY1</strain>
    </source>
</reference>
<dbReference type="SMART" id="SM00257">
    <property type="entry name" value="LysM"/>
    <property type="match status" value="1"/>
</dbReference>
<feature type="signal peptide" evidence="4">
    <location>
        <begin position="1"/>
        <end position="23"/>
    </location>
</feature>
<evidence type="ECO:0000256" key="4">
    <source>
        <dbReference type="SAM" id="SignalP"/>
    </source>
</evidence>
<dbReference type="InterPro" id="IPR052196">
    <property type="entry name" value="Bact_Kbp"/>
</dbReference>
<dbReference type="PANTHER" id="PTHR34700">
    <property type="entry name" value="POTASSIUM BINDING PROTEIN KBP"/>
    <property type="match status" value="1"/>
</dbReference>
<evidence type="ECO:0000259" key="5">
    <source>
        <dbReference type="PROSITE" id="PS51782"/>
    </source>
</evidence>
<dbReference type="Gene3D" id="1.10.530.10">
    <property type="match status" value="1"/>
</dbReference>
<name>A0A9W4MEC9_9ACTN</name>
<organism evidence="6 7">
    <name type="scientific">Actinacidiphila bryophytorum</name>
    <dbReference type="NCBI Taxonomy" id="1436133"/>
    <lineage>
        <taxon>Bacteria</taxon>
        <taxon>Bacillati</taxon>
        <taxon>Actinomycetota</taxon>
        <taxon>Actinomycetes</taxon>
        <taxon>Kitasatosporales</taxon>
        <taxon>Streptomycetaceae</taxon>
        <taxon>Actinacidiphila</taxon>
    </lineage>
</organism>
<dbReference type="InterPro" id="IPR010618">
    <property type="entry name" value="RPF"/>
</dbReference>
<feature type="compositionally biased region" description="Low complexity" evidence="3">
    <location>
        <begin position="233"/>
        <end position="248"/>
    </location>
</feature>
<dbReference type="Gene3D" id="3.10.350.10">
    <property type="entry name" value="LysM domain"/>
    <property type="match status" value="1"/>
</dbReference>
<dbReference type="Pfam" id="PF01476">
    <property type="entry name" value="LysM"/>
    <property type="match status" value="1"/>
</dbReference>
<dbReference type="AlphaFoldDB" id="A0A9W4MEC9"/>
<dbReference type="PANTHER" id="PTHR34700:SF4">
    <property type="entry name" value="PHAGE-LIKE ELEMENT PBSX PROTEIN XKDP"/>
    <property type="match status" value="1"/>
</dbReference>
<dbReference type="InterPro" id="IPR018392">
    <property type="entry name" value="LysM"/>
</dbReference>
<keyword evidence="4" id="KW-0732">Signal</keyword>
<dbReference type="GO" id="GO:0016787">
    <property type="term" value="F:hydrolase activity"/>
    <property type="evidence" value="ECO:0007669"/>
    <property type="project" value="UniProtKB-KW"/>
</dbReference>
<comment type="similarity">
    <text evidence="1">Belongs to the transglycosylase family. Rpf subfamily.</text>
</comment>
<evidence type="ECO:0000256" key="1">
    <source>
        <dbReference type="ARBA" id="ARBA00010830"/>
    </source>
</evidence>
<feature type="compositionally biased region" description="Polar residues" evidence="3">
    <location>
        <begin position="249"/>
        <end position="271"/>
    </location>
</feature>
<dbReference type="InterPro" id="IPR036779">
    <property type="entry name" value="LysM_dom_sf"/>
</dbReference>
<feature type="region of interest" description="Disordered" evidence="3">
    <location>
        <begin position="94"/>
        <end position="275"/>
    </location>
</feature>
<sequence length="325" mass="31917">MVTVAATGAGLALPLLGAGAAHAGEAGPWDRVAMCETGGLWNADTHNGFFGGLAITEDTWRQYGGTVYAPLPDLASRAQQIAVAEKILADLGPDAWPGCEPSPGAAKHTGEPQDDQGDDGGATATPAPATTAGTGTSSDTGSPAATGTPTTPTDPSATTTPTDPSATGTGTATTPPPAAGTPTAPATGTATPAPTDPGTPAEGTAPATPTTPPAAGTPTEGSGRHARPYSPSDEALAAADRATRTETTGLTANTPDANDPGNTGNTDTSAVTDPGRYKVGAGDSLSGIAADFDVTGGWHRLYDVNHQVIGDNPNLIKPGQILDLG</sequence>
<dbReference type="RefSeq" id="WP_240166050.1">
    <property type="nucleotide sequence ID" value="NZ_CAJVAX010000017.1"/>
</dbReference>
<comment type="caution">
    <text evidence="6">The sequence shown here is derived from an EMBL/GenBank/DDBJ whole genome shotgun (WGS) entry which is preliminary data.</text>
</comment>
<dbReference type="Proteomes" id="UP001153328">
    <property type="component" value="Unassembled WGS sequence"/>
</dbReference>
<evidence type="ECO:0000256" key="3">
    <source>
        <dbReference type="SAM" id="MobiDB-lite"/>
    </source>
</evidence>
<feature type="chain" id="PRO_5040924365" evidence="4">
    <location>
        <begin position="24"/>
        <end position="325"/>
    </location>
</feature>
<dbReference type="PROSITE" id="PS51782">
    <property type="entry name" value="LYSM"/>
    <property type="match status" value="1"/>
</dbReference>
<dbReference type="EMBL" id="CAJVAX010000017">
    <property type="protein sequence ID" value="CAG7637018.1"/>
    <property type="molecule type" value="Genomic_DNA"/>
</dbReference>
<gene>
    <name evidence="6" type="ORF">SBRY_30079</name>
</gene>
<dbReference type="Pfam" id="PF06737">
    <property type="entry name" value="Transglycosylas"/>
    <property type="match status" value="1"/>
</dbReference>
<evidence type="ECO:0000313" key="7">
    <source>
        <dbReference type="Proteomes" id="UP001153328"/>
    </source>
</evidence>
<dbReference type="CDD" id="cd13925">
    <property type="entry name" value="RPF"/>
    <property type="match status" value="1"/>
</dbReference>
<feature type="compositionally biased region" description="Low complexity" evidence="3">
    <location>
        <begin position="180"/>
        <end position="221"/>
    </location>
</feature>
<accession>A0A9W4MEC9</accession>